<dbReference type="Gene3D" id="1.10.506.20">
    <property type="match status" value="1"/>
</dbReference>
<dbReference type="Gene3D" id="2.30.29.30">
    <property type="entry name" value="Pleckstrin-homology domain (PH domain)/Phosphotyrosine-binding domain (PTB)"/>
    <property type="match status" value="1"/>
</dbReference>
<evidence type="ECO:0000313" key="6">
    <source>
        <dbReference type="EMBL" id="CAH2275330.1"/>
    </source>
</evidence>
<dbReference type="GO" id="GO:0005096">
    <property type="term" value="F:GTPase activator activity"/>
    <property type="evidence" value="ECO:0007669"/>
    <property type="project" value="UniProtKB-KW"/>
</dbReference>
<organism evidence="6 7">
    <name type="scientific">Pelobates cultripes</name>
    <name type="common">Western spadefoot toad</name>
    <dbReference type="NCBI Taxonomy" id="61616"/>
    <lineage>
        <taxon>Eukaryota</taxon>
        <taxon>Metazoa</taxon>
        <taxon>Chordata</taxon>
        <taxon>Craniata</taxon>
        <taxon>Vertebrata</taxon>
        <taxon>Euteleostomi</taxon>
        <taxon>Amphibia</taxon>
        <taxon>Batrachia</taxon>
        <taxon>Anura</taxon>
        <taxon>Pelobatoidea</taxon>
        <taxon>Pelobatidae</taxon>
        <taxon>Pelobates</taxon>
    </lineage>
</organism>
<dbReference type="PANTHER" id="PTHR10194:SF96">
    <property type="entry name" value="RAS PROTEIN ACTIVATOR LIKE-3"/>
    <property type="match status" value="1"/>
</dbReference>
<dbReference type="InterPro" id="IPR035892">
    <property type="entry name" value="C2_domain_sf"/>
</dbReference>
<feature type="domain" description="Ras-GAP" evidence="5">
    <location>
        <begin position="439"/>
        <end position="631"/>
    </location>
</feature>
<dbReference type="AlphaFoldDB" id="A0AAD1VVT3"/>
<feature type="compositionally biased region" description="Basic and acidic residues" evidence="3">
    <location>
        <begin position="768"/>
        <end position="782"/>
    </location>
</feature>
<feature type="region of interest" description="Disordered" evidence="3">
    <location>
        <begin position="1"/>
        <end position="25"/>
    </location>
</feature>
<accession>A0AAD1VVT3</accession>
<evidence type="ECO:0000256" key="1">
    <source>
        <dbReference type="ARBA" id="ARBA00022468"/>
    </source>
</evidence>
<evidence type="ECO:0000259" key="4">
    <source>
        <dbReference type="PROSITE" id="PS50004"/>
    </source>
</evidence>
<dbReference type="PANTHER" id="PTHR10194">
    <property type="entry name" value="RAS GTPASE-ACTIVATING PROTEINS"/>
    <property type="match status" value="1"/>
</dbReference>
<feature type="region of interest" description="Disordered" evidence="3">
    <location>
        <begin position="725"/>
        <end position="813"/>
    </location>
</feature>
<proteinExistence type="predicted"/>
<dbReference type="InterPro" id="IPR000008">
    <property type="entry name" value="C2_dom"/>
</dbReference>
<evidence type="ECO:0000313" key="7">
    <source>
        <dbReference type="Proteomes" id="UP001295444"/>
    </source>
</evidence>
<keyword evidence="7" id="KW-1185">Reference proteome</keyword>
<dbReference type="CDD" id="cd05136">
    <property type="entry name" value="RasGAP_DAB2IP"/>
    <property type="match status" value="1"/>
</dbReference>
<dbReference type="InterPro" id="IPR011993">
    <property type="entry name" value="PH-like_dom_sf"/>
</dbReference>
<evidence type="ECO:0000256" key="3">
    <source>
        <dbReference type="SAM" id="MobiDB-lite"/>
    </source>
</evidence>
<dbReference type="SUPFAM" id="SSF50729">
    <property type="entry name" value="PH domain-like"/>
    <property type="match status" value="1"/>
</dbReference>
<dbReference type="PROSITE" id="PS50004">
    <property type="entry name" value="C2"/>
    <property type="match status" value="1"/>
</dbReference>
<dbReference type="EMBL" id="OW240914">
    <property type="protein sequence ID" value="CAH2275330.1"/>
    <property type="molecule type" value="Genomic_DNA"/>
</dbReference>
<feature type="region of interest" description="Disordered" evidence="3">
    <location>
        <begin position="190"/>
        <end position="212"/>
    </location>
</feature>
<feature type="region of interest" description="Disordered" evidence="3">
    <location>
        <begin position="1146"/>
        <end position="1176"/>
    </location>
</feature>
<feature type="compositionally biased region" description="Basic and acidic residues" evidence="3">
    <location>
        <begin position="798"/>
        <end position="810"/>
    </location>
</feature>
<dbReference type="InterPro" id="IPR057606">
    <property type="entry name" value="SynGAP1-like_PH"/>
</dbReference>
<dbReference type="InterPro" id="IPR008936">
    <property type="entry name" value="Rho_GTPase_activation_prot"/>
</dbReference>
<dbReference type="Gene3D" id="1.10.506.10">
    <property type="entry name" value="GTPase Activation - p120gap, domain 1"/>
    <property type="match status" value="1"/>
</dbReference>
<protein>
    <submittedName>
        <fullName evidence="6">RAS activator like-3</fullName>
    </submittedName>
</protein>
<dbReference type="SMART" id="SM00323">
    <property type="entry name" value="RasGAP"/>
    <property type="match status" value="1"/>
</dbReference>
<reference evidence="6" key="1">
    <citation type="submission" date="2022-03" db="EMBL/GenBank/DDBJ databases">
        <authorList>
            <person name="Alioto T."/>
            <person name="Alioto T."/>
            <person name="Gomez Garrido J."/>
        </authorList>
    </citation>
    <scope>NUCLEOTIDE SEQUENCE</scope>
</reference>
<gene>
    <name evidence="6" type="ORF">PECUL_23A003106</name>
</gene>
<dbReference type="InterPro" id="IPR023152">
    <property type="entry name" value="RasGAP_CS"/>
</dbReference>
<feature type="compositionally biased region" description="Polar residues" evidence="3">
    <location>
        <begin position="726"/>
        <end position="735"/>
    </location>
</feature>
<feature type="domain" description="C2" evidence="4">
    <location>
        <begin position="271"/>
        <end position="392"/>
    </location>
</feature>
<feature type="region of interest" description="Disordered" evidence="3">
    <location>
        <begin position="88"/>
        <end position="111"/>
    </location>
</feature>
<dbReference type="InterPro" id="IPR039360">
    <property type="entry name" value="Ras_GTPase"/>
</dbReference>
<dbReference type="SUPFAM" id="SSF48350">
    <property type="entry name" value="GTPase activation domain, GAP"/>
    <property type="match status" value="1"/>
</dbReference>
<keyword evidence="2" id="KW-0175">Coiled coil</keyword>
<dbReference type="PROSITE" id="PS00509">
    <property type="entry name" value="RAS_GTPASE_ACTIV_1"/>
    <property type="match status" value="1"/>
</dbReference>
<evidence type="ECO:0000256" key="2">
    <source>
        <dbReference type="SAM" id="Coils"/>
    </source>
</evidence>
<dbReference type="Proteomes" id="UP001295444">
    <property type="component" value="Chromosome 03"/>
</dbReference>
<dbReference type="PROSITE" id="PS50018">
    <property type="entry name" value="RAS_GTPASE_ACTIV_2"/>
    <property type="match status" value="1"/>
</dbReference>
<dbReference type="Pfam" id="PF25321">
    <property type="entry name" value="PH_RASGAP"/>
    <property type="match status" value="1"/>
</dbReference>
<name>A0AAD1VVT3_PELCU</name>
<evidence type="ECO:0000259" key="5">
    <source>
        <dbReference type="PROSITE" id="PS50018"/>
    </source>
</evidence>
<feature type="compositionally biased region" description="Basic and acidic residues" evidence="3">
    <location>
        <begin position="736"/>
        <end position="753"/>
    </location>
</feature>
<dbReference type="SUPFAM" id="SSF49562">
    <property type="entry name" value="C2 domain (Calcium/lipid-binding domain, CaLB)"/>
    <property type="match status" value="1"/>
</dbReference>
<feature type="region of interest" description="Disordered" evidence="3">
    <location>
        <begin position="48"/>
        <end position="73"/>
    </location>
</feature>
<sequence length="1176" mass="134111">MVEPCENTGAPDTDPSEDSVVDSYQWKTEQGQKCGVWGRFQGWRQLRASRTKNSEGSQKKQKSFFRSKRDSNEHSRILARYLPSISLGRKKEPCQQPEKIEESPDPSIKQSIPEVPVWDVSNFDLIDGRLLLTKGEEQDAFCSRSRTGSCVSSTGGAQTGHSEGVADVVSDGNLDTDTKNQFNNVKGLISKRKKRKNKKKMSTSSLQDDRSVHGSRESLSAVEFLDFTNEKDVTIRALHSSILGKQYCFEVITPNGIRCFGCSSVQERDRWIENLRRIVQPDMDNCEREECSLSLWIHEAKGLPNSGPGSRSRYFCEVHLDDALYGRTSGKTSESGAVFWSESFNLRDLPSSLGHVAIHLLREGKEAMGVGTVTLGLEGMKDGAERWVSLGGEMTLRLRGKYRRLHVLPMVQYKEFAEYLTWRYLMFSKAMEPILSAREKEELGRSLVYILQSTGQAKEFLVELGAAEFTRYDVQDSLIFRENTIVTKAIEEYMKMVGQTYLLETLGPFIIRLYASEDSHEVDPLRCSPDELSDNRSNLWYSCEVAVQSILQSQKSFPPELLSVFSAWQEKVALRGKPDLGCRLVSACLFLRFLCPAILSPGLFNLSPEHPRPLAARALTLVAKVLQNLANFTRFGEKEEYMAFMNGFLEQHWDAMRVFLQTVANPDSEVSEVSYDGTVDLAYELAVLHSMLCGIFTNVHQQTKDQLEPLPTILNALAEGLPVPESITQDPVYSSRQEERDGPDFVSPRDMRTFRPLVKKSQSLTSLMKERLAPPPRTEEREKRKRHHVTRTQSVPAQRREGRDRRHRSETATVEEVQLDHIEPLQKKKTWFRESSTLPRRKSTVPWCRNEDLPVLGQHSEESISQDQHLVEIRGQIEENQDKQKELEGQLLALSEQMQAVLAQLEMVEETHKKLQRDMAKQLCQMQTRIEALEDKKNQEAAERNKSVVALPLLSLPNLLASFREFGTISNLKLITDKSEALHLPPLGDPPAHLYTQYRFKWCDSKLKYLGIWLPKDPSQLYHHNYLPLLQSLQLHNDRHPPVCMELPPHPHEKNTLELPKLMGGTGLPSIETYYRATHLHRITDWHVQQPLKQWVTLELEQTDRTIPSRLWLHTATCYHLTDKNILPIPAGTWASAQAPNQLQTPVRTQNSHPQGYLDRIHHTPEPDQWGSGDPI</sequence>
<dbReference type="Pfam" id="PF00616">
    <property type="entry name" value="RasGAP"/>
    <property type="match status" value="2"/>
</dbReference>
<feature type="compositionally biased region" description="Basic and acidic residues" evidence="3">
    <location>
        <begin position="89"/>
        <end position="102"/>
    </location>
</feature>
<feature type="coiled-coil region" evidence="2">
    <location>
        <begin position="870"/>
        <end position="925"/>
    </location>
</feature>
<dbReference type="InterPro" id="IPR001936">
    <property type="entry name" value="RasGAP_dom"/>
</dbReference>
<keyword evidence="1" id="KW-0343">GTPase activation</keyword>
<feature type="compositionally biased region" description="Basic residues" evidence="3">
    <location>
        <begin position="190"/>
        <end position="201"/>
    </location>
</feature>